<comment type="caution">
    <text evidence="2">The sequence shown here is derived from an EMBL/GenBank/DDBJ whole genome shotgun (WGS) entry which is preliminary data.</text>
</comment>
<protein>
    <submittedName>
        <fullName evidence="2">DUF3600 domain-containing protein</fullName>
    </submittedName>
</protein>
<dbReference type="Pfam" id="PF12207">
    <property type="entry name" value="DUF3600"/>
    <property type="match status" value="1"/>
</dbReference>
<name>A0ABV5WDF0_9BACI</name>
<proteinExistence type="predicted"/>
<reference evidence="2 3" key="1">
    <citation type="submission" date="2024-09" db="EMBL/GenBank/DDBJ databases">
        <authorList>
            <person name="Sun Q."/>
            <person name="Mori K."/>
        </authorList>
    </citation>
    <scope>NUCLEOTIDE SEQUENCE [LARGE SCALE GENOMIC DNA]</scope>
    <source>
        <strain evidence="2 3">JCM 11201</strain>
    </source>
</reference>
<evidence type="ECO:0000313" key="3">
    <source>
        <dbReference type="Proteomes" id="UP001589609"/>
    </source>
</evidence>
<evidence type="ECO:0000313" key="2">
    <source>
        <dbReference type="EMBL" id="MFB9758628.1"/>
    </source>
</evidence>
<accession>A0ABV5WDF0</accession>
<dbReference type="EMBL" id="JBHMAF010000037">
    <property type="protein sequence ID" value="MFB9758628.1"/>
    <property type="molecule type" value="Genomic_DNA"/>
</dbReference>
<feature type="domain" description="DUF3600" evidence="1">
    <location>
        <begin position="1"/>
        <end position="148"/>
    </location>
</feature>
<dbReference type="Gene3D" id="1.10.3950.10">
    <property type="entry name" value="putative ecf-type sigma factor negative effector from bacillus cereus"/>
    <property type="match status" value="1"/>
</dbReference>
<dbReference type="InterPro" id="IPR038267">
    <property type="entry name" value="ECF_sigma_eff"/>
</dbReference>
<dbReference type="RefSeq" id="WP_379948918.1">
    <property type="nucleotide sequence ID" value="NZ_JBHMAF010000037.1"/>
</dbReference>
<gene>
    <name evidence="2" type="ORF">ACFFMS_08875</name>
</gene>
<sequence length="150" mass="17234">MYGSFENLKKHVANITFDGYMTFNAKLLQAKGDLGEKDYKQFTEYLHVITDAKLKYGDKYGNTDFDKMPSKQEAKYTKVLTEAQPYFDKLNGEISSKEILTPEEYEQYIKALMTYEKVLAQAEIDTTKGPIEVGKLPKGFKGNFNKQEIL</sequence>
<organism evidence="2 3">
    <name type="scientific">Ectobacillus funiculus</name>
    <dbReference type="NCBI Taxonomy" id="137993"/>
    <lineage>
        <taxon>Bacteria</taxon>
        <taxon>Bacillati</taxon>
        <taxon>Bacillota</taxon>
        <taxon>Bacilli</taxon>
        <taxon>Bacillales</taxon>
        <taxon>Bacillaceae</taxon>
        <taxon>Ectobacillus</taxon>
    </lineage>
</organism>
<evidence type="ECO:0000259" key="1">
    <source>
        <dbReference type="Pfam" id="PF12207"/>
    </source>
</evidence>
<dbReference type="Proteomes" id="UP001589609">
    <property type="component" value="Unassembled WGS sequence"/>
</dbReference>
<keyword evidence="3" id="KW-1185">Reference proteome</keyword>
<dbReference type="InterPro" id="IPR022019">
    <property type="entry name" value="DUF3600"/>
</dbReference>